<dbReference type="AlphaFoldDB" id="U7QJP0"/>
<gene>
    <name evidence="1" type="ORF">M595_3413</name>
</gene>
<dbReference type="Proteomes" id="UP000017127">
    <property type="component" value="Unassembled WGS sequence"/>
</dbReference>
<keyword evidence="2" id="KW-1185">Reference proteome</keyword>
<evidence type="ECO:0000313" key="1">
    <source>
        <dbReference type="EMBL" id="ERT06641.1"/>
    </source>
</evidence>
<sequence>MSQNYCNIFWRSLLIFPIIGLINLSDIPTTFAQSLPSPLETAVIDAVQQPGLPTPEVTKVTIEGLFGLATWVMGEAGGMVALINNGRNWEVTRLPGGVPDAEELSRLSGIPVEVCEELLSQHLGTK</sequence>
<dbReference type="EMBL" id="AUZM01000033">
    <property type="protein sequence ID" value="ERT06641.1"/>
    <property type="molecule type" value="Genomic_DNA"/>
</dbReference>
<dbReference type="RefSeq" id="WP_023067148.1">
    <property type="nucleotide sequence ID" value="NZ_AUZM01000033.1"/>
</dbReference>
<comment type="caution">
    <text evidence="1">The sequence shown here is derived from an EMBL/GenBank/DDBJ whole genome shotgun (WGS) entry which is preliminary data.</text>
</comment>
<name>U7QJP0_9CYAN</name>
<reference evidence="1 2" key="1">
    <citation type="journal article" date="2013" name="Front. Microbiol.">
        <title>Comparative genomic analyses of the cyanobacterium, Lyngbya aestuarii BL J, a powerful hydrogen producer.</title>
        <authorList>
            <person name="Kothari A."/>
            <person name="Vaughn M."/>
            <person name="Garcia-Pichel F."/>
        </authorList>
    </citation>
    <scope>NUCLEOTIDE SEQUENCE [LARGE SCALE GENOMIC DNA]</scope>
    <source>
        <strain evidence="1 2">BL J</strain>
    </source>
</reference>
<protein>
    <submittedName>
        <fullName evidence="1">Uncharacterized protein</fullName>
    </submittedName>
</protein>
<evidence type="ECO:0000313" key="2">
    <source>
        <dbReference type="Proteomes" id="UP000017127"/>
    </source>
</evidence>
<dbReference type="OrthoDB" id="460967at2"/>
<accession>U7QJP0</accession>
<organism evidence="1 2">
    <name type="scientific">Lyngbya aestuarii BL J</name>
    <dbReference type="NCBI Taxonomy" id="1348334"/>
    <lineage>
        <taxon>Bacteria</taxon>
        <taxon>Bacillati</taxon>
        <taxon>Cyanobacteriota</taxon>
        <taxon>Cyanophyceae</taxon>
        <taxon>Oscillatoriophycideae</taxon>
        <taxon>Oscillatoriales</taxon>
        <taxon>Microcoleaceae</taxon>
        <taxon>Lyngbya</taxon>
    </lineage>
</organism>
<proteinExistence type="predicted"/>